<gene>
    <name evidence="1" type="ORF">FJTKL_14890</name>
</gene>
<name>A0ABR4F8H0_9PEZI</name>
<evidence type="ECO:0000313" key="2">
    <source>
        <dbReference type="Proteomes" id="UP001600888"/>
    </source>
</evidence>
<dbReference type="Proteomes" id="UP001600888">
    <property type="component" value="Unassembled WGS sequence"/>
</dbReference>
<dbReference type="EMBL" id="JBAWTH010000008">
    <property type="protein sequence ID" value="KAL2290989.1"/>
    <property type="molecule type" value="Genomic_DNA"/>
</dbReference>
<protein>
    <submittedName>
        <fullName evidence="1">Uncharacterized protein</fullName>
    </submittedName>
</protein>
<comment type="caution">
    <text evidence="1">The sequence shown here is derived from an EMBL/GenBank/DDBJ whole genome shotgun (WGS) entry which is preliminary data.</text>
</comment>
<accession>A0ABR4F8H0</accession>
<proteinExistence type="predicted"/>
<reference evidence="1 2" key="1">
    <citation type="submission" date="2024-03" db="EMBL/GenBank/DDBJ databases">
        <title>A high-quality draft genome sequence of Diaporthe vaccinii, a causative agent of upright dieback and viscid rot disease in cranberry plants.</title>
        <authorList>
            <person name="Sarrasin M."/>
            <person name="Lang B.F."/>
            <person name="Burger G."/>
        </authorList>
    </citation>
    <scope>NUCLEOTIDE SEQUENCE [LARGE SCALE GENOMIC DNA]</scope>
    <source>
        <strain evidence="1 2">IS7</strain>
    </source>
</reference>
<keyword evidence="2" id="KW-1185">Reference proteome</keyword>
<sequence length="196" mass="21642">MTQLKSSEQLYCHLPDFNTCSRRPTPCQIALHRSKHENIRFGQHQDRPCLSSSISQNAKLANVGIRSLIIVFISSALPPPPQIFFLLLFFCPFPFIKRIFSLEAFVPLHQRALHHQCAHSSTQGLVVCSLSFFPKNSALPLAARPSTLSSIALSFEACLACAASSPLKTLPAPWKYQLATATIRTGAQYSMSSLVT</sequence>
<organism evidence="1 2">
    <name type="scientific">Diaporthe vaccinii</name>
    <dbReference type="NCBI Taxonomy" id="105482"/>
    <lineage>
        <taxon>Eukaryota</taxon>
        <taxon>Fungi</taxon>
        <taxon>Dikarya</taxon>
        <taxon>Ascomycota</taxon>
        <taxon>Pezizomycotina</taxon>
        <taxon>Sordariomycetes</taxon>
        <taxon>Sordariomycetidae</taxon>
        <taxon>Diaporthales</taxon>
        <taxon>Diaporthaceae</taxon>
        <taxon>Diaporthe</taxon>
        <taxon>Diaporthe eres species complex</taxon>
    </lineage>
</organism>
<evidence type="ECO:0000313" key="1">
    <source>
        <dbReference type="EMBL" id="KAL2290989.1"/>
    </source>
</evidence>